<keyword evidence="2" id="KW-0813">Transport</keyword>
<dbReference type="GO" id="GO:0005295">
    <property type="term" value="F:neutral L-amino acid:sodium symporter activity"/>
    <property type="evidence" value="ECO:0007669"/>
    <property type="project" value="TreeGrafter"/>
</dbReference>
<protein>
    <recommendedName>
        <fullName evidence="8">C4-dicarboxylate transport protein</fullName>
    </recommendedName>
</protein>
<evidence type="ECO:0000256" key="3">
    <source>
        <dbReference type="ARBA" id="ARBA00022692"/>
    </source>
</evidence>
<feature type="transmembrane region" description="Helical" evidence="6">
    <location>
        <begin position="39"/>
        <end position="59"/>
    </location>
</feature>
<dbReference type="Pfam" id="PF00375">
    <property type="entry name" value="SDF"/>
    <property type="match status" value="1"/>
</dbReference>
<feature type="transmembrane region" description="Helical" evidence="6">
    <location>
        <begin position="66"/>
        <end position="88"/>
    </location>
</feature>
<evidence type="ECO:0000256" key="2">
    <source>
        <dbReference type="ARBA" id="ARBA00022448"/>
    </source>
</evidence>
<feature type="transmembrane region" description="Helical" evidence="6">
    <location>
        <begin position="191"/>
        <end position="213"/>
    </location>
</feature>
<dbReference type="Gene3D" id="1.10.3860.10">
    <property type="entry name" value="Sodium:dicarboxylate symporter"/>
    <property type="match status" value="1"/>
</dbReference>
<keyword evidence="5 6" id="KW-0472">Membrane</keyword>
<comment type="subcellular location">
    <subcellularLocation>
        <location evidence="1">Membrane</location>
        <topology evidence="1">Multi-pass membrane protein</topology>
    </subcellularLocation>
</comment>
<dbReference type="PANTHER" id="PTHR42865">
    <property type="entry name" value="PROTON/GLUTAMATE-ASPARTATE SYMPORTER"/>
    <property type="match status" value="1"/>
</dbReference>
<reference evidence="7" key="1">
    <citation type="submission" date="2018-04" db="EMBL/GenBank/DDBJ databases">
        <authorList>
            <person name="Go L.Y."/>
            <person name="Mitchell J.A."/>
        </authorList>
    </citation>
    <scope>NUCLEOTIDE SEQUENCE</scope>
    <source>
        <strain evidence="7">WBAF</strain>
    </source>
</reference>
<dbReference type="InterPro" id="IPR036458">
    <property type="entry name" value="Na:dicarbo_symporter_sf"/>
</dbReference>
<feature type="transmembrane region" description="Helical" evidence="6">
    <location>
        <begin position="225"/>
        <end position="245"/>
    </location>
</feature>
<feature type="transmembrane region" description="Helical" evidence="6">
    <location>
        <begin position="345"/>
        <end position="368"/>
    </location>
</feature>
<feature type="transmembrane region" description="Helical" evidence="6">
    <location>
        <begin position="265"/>
        <end position="290"/>
    </location>
</feature>
<sequence>MLQLLTLLAVITSVVFFGHLVPMEVKTFLYSISLSIKEILLFIMPFIVFALIFSSVNNLKQSAIKFILLLIITIFLSNLASSLIAYSVGHFITQNTYSIQDITYEETIVPLWSFRIPALLSNFYALACGFVLSILVSTILPKKSKELSNKMLDLTLFILKTFLTPIIPMFVLGLALKMEHDQVLPIIFKDYSIIFIIISSATYLYVFLLYGAANSFKITSWIASIGNMIPAFITAMSTMSSNIAMPLTLEGSKKNVKQHDIASSVVPITASFHLVGDCFFIIILSMIMTFGGALSATDYVTFLLYFLLFKFAIVAVPAGGIMVMLPVLEKYLKFSPEMLSLITALYIVFDPIITSANVMGNGAFTMMFTKLYDKLK</sequence>
<evidence type="ECO:0000256" key="4">
    <source>
        <dbReference type="ARBA" id="ARBA00022989"/>
    </source>
</evidence>
<gene>
    <name evidence="7" type="ORF">WBAF_0607</name>
</gene>
<keyword evidence="3 6" id="KW-0812">Transmembrane</keyword>
<feature type="transmembrane region" description="Helical" evidence="6">
    <location>
        <begin position="152"/>
        <end position="171"/>
    </location>
</feature>
<evidence type="ECO:0000313" key="7">
    <source>
        <dbReference type="EMBL" id="SPP33971.1"/>
    </source>
</evidence>
<dbReference type="SUPFAM" id="SSF118215">
    <property type="entry name" value="Proton glutamate symport protein"/>
    <property type="match status" value="1"/>
</dbReference>
<keyword evidence="4 6" id="KW-1133">Transmembrane helix</keyword>
<dbReference type="EMBL" id="OUNF01000171">
    <property type="protein sequence ID" value="SPP33971.1"/>
    <property type="molecule type" value="Genomic_DNA"/>
</dbReference>
<name>A0A3B0JL60_9RICK</name>
<evidence type="ECO:0000256" key="6">
    <source>
        <dbReference type="SAM" id="Phobius"/>
    </source>
</evidence>
<dbReference type="GO" id="GO:0032329">
    <property type="term" value="P:serine transport"/>
    <property type="evidence" value="ECO:0007669"/>
    <property type="project" value="TreeGrafter"/>
</dbReference>
<feature type="transmembrane region" description="Helical" evidence="6">
    <location>
        <begin position="302"/>
        <end position="325"/>
    </location>
</feature>
<evidence type="ECO:0000256" key="5">
    <source>
        <dbReference type="ARBA" id="ARBA00023136"/>
    </source>
</evidence>
<dbReference type="GO" id="GO:0005886">
    <property type="term" value="C:plasma membrane"/>
    <property type="evidence" value="ECO:0007669"/>
    <property type="project" value="TreeGrafter"/>
</dbReference>
<feature type="transmembrane region" description="Helical" evidence="6">
    <location>
        <begin position="119"/>
        <end position="140"/>
    </location>
</feature>
<accession>A0A3B0JL60</accession>
<proteinExistence type="predicted"/>
<evidence type="ECO:0008006" key="8">
    <source>
        <dbReference type="Google" id="ProtNLM"/>
    </source>
</evidence>
<dbReference type="InterPro" id="IPR001991">
    <property type="entry name" value="Na-dicarboxylate_symporter"/>
</dbReference>
<evidence type="ECO:0000256" key="1">
    <source>
        <dbReference type="ARBA" id="ARBA00004141"/>
    </source>
</evidence>
<dbReference type="PANTHER" id="PTHR42865:SF8">
    <property type="entry name" value="SERINE_THREONINE TRANSPORTER SSTT"/>
    <property type="match status" value="1"/>
</dbReference>
<organism evidence="7">
    <name type="scientific">Wolbachia endosymbiont of Aleurodicus floccissimus</name>
    <dbReference type="NCBI Taxonomy" id="2152762"/>
    <lineage>
        <taxon>Bacteria</taxon>
        <taxon>Pseudomonadati</taxon>
        <taxon>Pseudomonadota</taxon>
        <taxon>Alphaproteobacteria</taxon>
        <taxon>Rickettsiales</taxon>
        <taxon>Anaplasmataceae</taxon>
        <taxon>Wolbachieae</taxon>
        <taxon>Wolbachia</taxon>
    </lineage>
</organism>
<dbReference type="AlphaFoldDB" id="A0A3B0JL60"/>